<dbReference type="Proteomes" id="UP000054928">
    <property type="component" value="Unassembled WGS sequence"/>
</dbReference>
<dbReference type="AlphaFoldDB" id="A0A0P1AHM4"/>
<organism evidence="1 2">
    <name type="scientific">Plasmopara halstedii</name>
    <name type="common">Downy mildew of sunflower</name>
    <dbReference type="NCBI Taxonomy" id="4781"/>
    <lineage>
        <taxon>Eukaryota</taxon>
        <taxon>Sar</taxon>
        <taxon>Stramenopiles</taxon>
        <taxon>Oomycota</taxon>
        <taxon>Peronosporomycetes</taxon>
        <taxon>Peronosporales</taxon>
        <taxon>Peronosporaceae</taxon>
        <taxon>Plasmopara</taxon>
    </lineage>
</organism>
<keyword evidence="2" id="KW-1185">Reference proteome</keyword>
<sequence>MQSQSVVNKLKIGSVNVDLGALITPYFTVLKSAYFTALQHDLSICQAIPNATKDSGVK</sequence>
<dbReference type="EMBL" id="CCYD01000523">
    <property type="protein sequence ID" value="CEG40642.1"/>
    <property type="molecule type" value="Genomic_DNA"/>
</dbReference>
<protein>
    <submittedName>
        <fullName evidence="1">Uncharacterized protein</fullName>
    </submittedName>
</protein>
<accession>A0A0P1AHM4</accession>
<proteinExistence type="predicted"/>
<dbReference type="GeneID" id="36405883"/>
<dbReference type="RefSeq" id="XP_024577011.1">
    <property type="nucleotide sequence ID" value="XM_024726322.1"/>
</dbReference>
<name>A0A0P1AHM4_PLAHL</name>
<reference evidence="2" key="1">
    <citation type="submission" date="2014-09" db="EMBL/GenBank/DDBJ databases">
        <authorList>
            <person name="Sharma Rahul"/>
            <person name="Thines Marco"/>
        </authorList>
    </citation>
    <scope>NUCLEOTIDE SEQUENCE [LARGE SCALE GENOMIC DNA]</scope>
</reference>
<evidence type="ECO:0000313" key="1">
    <source>
        <dbReference type="EMBL" id="CEG40642.1"/>
    </source>
</evidence>
<evidence type="ECO:0000313" key="2">
    <source>
        <dbReference type="Proteomes" id="UP000054928"/>
    </source>
</evidence>